<dbReference type="EMBL" id="GBRH01187583">
    <property type="protein sequence ID" value="JAE10313.1"/>
    <property type="molecule type" value="Transcribed_RNA"/>
</dbReference>
<sequence length="162" mass="19222">MGLDCLCVVHSHLRRRKMKCGCRSCMILRIWMWACPRNPCKRRRGSRQRWRLRHCLSLHCHGRSSRNQRCYQSLCHGGCLSHLLDGSLEIQSRCHWMEYYLASRVESRKPLCRSHISRLSKRHQRPNSRYKLRLFSLTLRVAAATNIVVMSGVQKMMRISAW</sequence>
<organism evidence="1">
    <name type="scientific">Arundo donax</name>
    <name type="common">Giant reed</name>
    <name type="synonym">Donax arundinaceus</name>
    <dbReference type="NCBI Taxonomy" id="35708"/>
    <lineage>
        <taxon>Eukaryota</taxon>
        <taxon>Viridiplantae</taxon>
        <taxon>Streptophyta</taxon>
        <taxon>Embryophyta</taxon>
        <taxon>Tracheophyta</taxon>
        <taxon>Spermatophyta</taxon>
        <taxon>Magnoliopsida</taxon>
        <taxon>Liliopsida</taxon>
        <taxon>Poales</taxon>
        <taxon>Poaceae</taxon>
        <taxon>PACMAD clade</taxon>
        <taxon>Arundinoideae</taxon>
        <taxon>Arundineae</taxon>
        <taxon>Arundo</taxon>
    </lineage>
</organism>
<evidence type="ECO:0000313" key="1">
    <source>
        <dbReference type="EMBL" id="JAE10313.1"/>
    </source>
</evidence>
<name>A0A0A9FPT9_ARUDO</name>
<reference evidence="1" key="1">
    <citation type="submission" date="2014-09" db="EMBL/GenBank/DDBJ databases">
        <authorList>
            <person name="Magalhaes I.L.F."/>
            <person name="Oliveira U."/>
            <person name="Santos F.R."/>
            <person name="Vidigal T.H.D.A."/>
            <person name="Brescovit A.D."/>
            <person name="Santos A.J."/>
        </authorList>
    </citation>
    <scope>NUCLEOTIDE SEQUENCE</scope>
    <source>
        <tissue evidence="1">Shoot tissue taken approximately 20 cm above the soil surface</tissue>
    </source>
</reference>
<accession>A0A0A9FPT9</accession>
<dbReference type="AlphaFoldDB" id="A0A0A9FPT9"/>
<reference evidence="1" key="2">
    <citation type="journal article" date="2015" name="Data Brief">
        <title>Shoot transcriptome of the giant reed, Arundo donax.</title>
        <authorList>
            <person name="Barrero R.A."/>
            <person name="Guerrero F.D."/>
            <person name="Moolhuijzen P."/>
            <person name="Goolsby J.A."/>
            <person name="Tidwell J."/>
            <person name="Bellgard S.E."/>
            <person name="Bellgard M.I."/>
        </authorList>
    </citation>
    <scope>NUCLEOTIDE SEQUENCE</scope>
    <source>
        <tissue evidence="1">Shoot tissue taken approximately 20 cm above the soil surface</tissue>
    </source>
</reference>
<protein>
    <submittedName>
        <fullName evidence="1">Uncharacterized protein</fullName>
    </submittedName>
</protein>
<proteinExistence type="predicted"/>